<comment type="similarity">
    <text evidence="1">Belongs to the 2Fe2S plant-type ferredoxin family.</text>
</comment>
<dbReference type="Gene3D" id="3.10.20.30">
    <property type="match status" value="1"/>
</dbReference>
<keyword evidence="3" id="KW-0001">2Fe-2S</keyword>
<dbReference type="PANTHER" id="PTHR43112">
    <property type="entry name" value="FERREDOXIN"/>
    <property type="match status" value="1"/>
</dbReference>
<evidence type="ECO:0000256" key="1">
    <source>
        <dbReference type="ARBA" id="ARBA00007874"/>
    </source>
</evidence>
<protein>
    <submittedName>
        <fullName evidence="10">Phenol hydroxylase small subunit</fullName>
    </submittedName>
</protein>
<dbReference type="EMBL" id="KX823580">
    <property type="protein sequence ID" value="ARI47610.1"/>
    <property type="molecule type" value="Genomic_DNA"/>
</dbReference>
<dbReference type="InterPro" id="IPR006058">
    <property type="entry name" value="2Fe2S_fd_BS"/>
</dbReference>
<dbReference type="InterPro" id="IPR012675">
    <property type="entry name" value="Beta-grasp_dom_sf"/>
</dbReference>
<evidence type="ECO:0000256" key="4">
    <source>
        <dbReference type="ARBA" id="ARBA00022723"/>
    </source>
</evidence>
<feature type="domain" description="2Fe-2S ferredoxin-type" evidence="9">
    <location>
        <begin position="8"/>
        <end position="98"/>
    </location>
</feature>
<keyword evidence="2" id="KW-0813">Transport</keyword>
<evidence type="ECO:0000256" key="3">
    <source>
        <dbReference type="ARBA" id="ARBA00022714"/>
    </source>
</evidence>
<evidence type="ECO:0000256" key="7">
    <source>
        <dbReference type="ARBA" id="ARBA00023014"/>
    </source>
</evidence>
<keyword evidence="6" id="KW-0408">Iron</keyword>
<dbReference type="AlphaFoldDB" id="A0A1W5YR17"/>
<dbReference type="SUPFAM" id="SSF54292">
    <property type="entry name" value="2Fe-2S ferredoxin-like"/>
    <property type="match status" value="1"/>
</dbReference>
<dbReference type="PANTHER" id="PTHR43112:SF3">
    <property type="entry name" value="FERREDOXIN-2, CHLOROPLASTIC"/>
    <property type="match status" value="1"/>
</dbReference>
<dbReference type="PROSITE" id="PS51085">
    <property type="entry name" value="2FE2S_FER_2"/>
    <property type="match status" value="1"/>
</dbReference>
<dbReference type="GO" id="GO:0046872">
    <property type="term" value="F:metal ion binding"/>
    <property type="evidence" value="ECO:0007669"/>
    <property type="project" value="UniProtKB-KW"/>
</dbReference>
<dbReference type="CDD" id="cd00207">
    <property type="entry name" value="fer2"/>
    <property type="match status" value="1"/>
</dbReference>
<dbReference type="Pfam" id="PF00111">
    <property type="entry name" value="Fer2"/>
    <property type="match status" value="1"/>
</dbReference>
<evidence type="ECO:0000256" key="2">
    <source>
        <dbReference type="ARBA" id="ARBA00022448"/>
    </source>
</evidence>
<dbReference type="OrthoDB" id="7858822at2"/>
<gene>
    <name evidence="10" type="primary">dmpO</name>
</gene>
<accession>A0A1W5YR17</accession>
<evidence type="ECO:0000256" key="5">
    <source>
        <dbReference type="ARBA" id="ARBA00022982"/>
    </source>
</evidence>
<organism evidence="10">
    <name type="scientific">Sphingobium phenoxybenzoativorans</name>
    <dbReference type="NCBI Taxonomy" id="1592790"/>
    <lineage>
        <taxon>Bacteria</taxon>
        <taxon>Pseudomonadati</taxon>
        <taxon>Pseudomonadota</taxon>
        <taxon>Alphaproteobacteria</taxon>
        <taxon>Sphingomonadales</taxon>
        <taxon>Sphingomonadaceae</taxon>
        <taxon>Sphingobium</taxon>
    </lineage>
</organism>
<keyword evidence="7" id="KW-0411">Iron-sulfur</keyword>
<evidence type="ECO:0000259" key="9">
    <source>
        <dbReference type="PROSITE" id="PS51085"/>
    </source>
</evidence>
<evidence type="ECO:0000313" key="10">
    <source>
        <dbReference type="EMBL" id="ARI47610.1"/>
    </source>
</evidence>
<dbReference type="GO" id="GO:0051537">
    <property type="term" value="F:2 iron, 2 sulfur cluster binding"/>
    <property type="evidence" value="ECO:0007669"/>
    <property type="project" value="UniProtKB-KW"/>
</dbReference>
<reference evidence="10" key="1">
    <citation type="journal article" date="2017" name="Appl. Environ. Microbiol.">
        <title>Degradation of diphenyl ether in Sphingobium phenoxybenzoativorans SC_3 is initiated by a novel ring-cleavage dioxygenase.</title>
        <authorList>
            <person name="Cai S."/>
            <person name="Chen L.W."/>
            <person name="Ai Y.C."/>
            <person name="Qiu J.G."/>
            <person name="Wang C.H."/>
            <person name="Shi C."/>
            <person name="He J."/>
            <person name="Cai T.M."/>
        </authorList>
    </citation>
    <scope>NUCLEOTIDE SEQUENCE</scope>
    <source>
        <strain evidence="10">SC_3</strain>
    </source>
</reference>
<evidence type="ECO:0000256" key="8">
    <source>
        <dbReference type="ARBA" id="ARBA00034078"/>
    </source>
</evidence>
<proteinExistence type="inferred from homology"/>
<sequence length="108" mass="11486">MTSPHQTFGIEVGTEHRFLCTSEQSVLGAMERGGIHAIPIGCRRGGCGACRVRIVEGEFRVGKMSSRYVSTDDLSDGIVLACCVRPSSNLVLELAPSPKCAFQPSGTT</sequence>
<dbReference type="InterPro" id="IPR001041">
    <property type="entry name" value="2Fe-2S_ferredoxin-type"/>
</dbReference>
<keyword evidence="5" id="KW-0249">Electron transport</keyword>
<name>A0A1W5YR17_9SPHN</name>
<comment type="cofactor">
    <cofactor evidence="8">
        <name>[2Fe-2S] cluster</name>
        <dbReference type="ChEBI" id="CHEBI:190135"/>
    </cofactor>
</comment>
<dbReference type="RefSeq" id="WP_083276981.1">
    <property type="nucleotide sequence ID" value="NZ_MINO01000037.1"/>
</dbReference>
<dbReference type="InterPro" id="IPR036010">
    <property type="entry name" value="2Fe-2S_ferredoxin-like_sf"/>
</dbReference>
<keyword evidence="4" id="KW-0479">Metal-binding</keyword>
<evidence type="ECO:0000256" key="6">
    <source>
        <dbReference type="ARBA" id="ARBA00023004"/>
    </source>
</evidence>
<dbReference type="PROSITE" id="PS00197">
    <property type="entry name" value="2FE2S_FER_1"/>
    <property type="match status" value="1"/>
</dbReference>